<evidence type="ECO:0000313" key="3">
    <source>
        <dbReference type="EMBL" id="KAL1224722.1"/>
    </source>
</evidence>
<feature type="region of interest" description="Disordered" evidence="1">
    <location>
        <begin position="251"/>
        <end position="273"/>
    </location>
</feature>
<dbReference type="CDD" id="cd01736">
    <property type="entry name" value="LSm14_N"/>
    <property type="match status" value="1"/>
</dbReference>
<gene>
    <name evidence="3" type="ORF">V5N11_027884</name>
</gene>
<comment type="caution">
    <text evidence="3">The sequence shown here is derived from an EMBL/GenBank/DDBJ whole genome shotgun (WGS) entry which is preliminary data.</text>
</comment>
<dbReference type="AlphaFoldDB" id="A0ABD1C5L6"/>
<dbReference type="SUPFAM" id="SSF50182">
    <property type="entry name" value="Sm-like ribonucleoproteins"/>
    <property type="match status" value="1"/>
</dbReference>
<dbReference type="SMART" id="SM01271">
    <property type="entry name" value="LSM14"/>
    <property type="match status" value="1"/>
</dbReference>
<dbReference type="PANTHER" id="PTHR13586">
    <property type="entry name" value="SCD6 PROTEIN-RELATED"/>
    <property type="match status" value="1"/>
</dbReference>
<dbReference type="EMBL" id="JBANAX010000048">
    <property type="protein sequence ID" value="KAL1224722.1"/>
    <property type="molecule type" value="Genomic_DNA"/>
</dbReference>
<protein>
    <submittedName>
        <fullName evidence="3">Decapping 5-like protein</fullName>
    </submittedName>
</protein>
<feature type="compositionally biased region" description="Basic and acidic residues" evidence="1">
    <location>
        <begin position="251"/>
        <end position="260"/>
    </location>
</feature>
<dbReference type="InterPro" id="IPR025609">
    <property type="entry name" value="Lsm14-like_N"/>
</dbReference>
<feature type="domain" description="Lsm14-like N-terminal" evidence="2">
    <location>
        <begin position="19"/>
        <end position="120"/>
    </location>
</feature>
<keyword evidence="4" id="KW-1185">Reference proteome</keyword>
<sequence>MESESSQYPLLSSSSTPPQNPIEAFIGSFVTLISNYDLRYEGVLCYINLQDSTLGLQNVMCYGTEERTQNGFQIHPINIFYDYILFRGIDIKEVLVKTQCGYNGGYYSCLAREAIISKQCHDATTPPLPLMVSPYNPNGAKIPQKYPLIYNENLITPPQAMTDSSAYSVMGPVNDGLYSASYPFAQPQFLPGSYYHDNSMLHQAHINAAPSSNQFQSFFTTFPPPPISMPQINGRVDFEVKNFRQFKLWDPPKRKEEESAKAANNPFGPIASPVKHTEEISNNLQRSFELHPPPYNFTIDYNMLF</sequence>
<dbReference type="Pfam" id="PF12701">
    <property type="entry name" value="LSM14"/>
    <property type="match status" value="1"/>
</dbReference>
<name>A0ABD1C5L6_CARAN</name>
<dbReference type="InterPro" id="IPR010920">
    <property type="entry name" value="LSM_dom_sf"/>
</dbReference>
<evidence type="ECO:0000313" key="4">
    <source>
        <dbReference type="Proteomes" id="UP001558713"/>
    </source>
</evidence>
<reference evidence="3 4" key="1">
    <citation type="submission" date="2024-04" db="EMBL/GenBank/DDBJ databases">
        <title>Genome assembly C_amara_ONT_v2.</title>
        <authorList>
            <person name="Yant L."/>
            <person name="Moore C."/>
            <person name="Slenker M."/>
        </authorList>
    </citation>
    <scope>NUCLEOTIDE SEQUENCE [LARGE SCALE GENOMIC DNA]</scope>
    <source>
        <tissue evidence="3">Leaf</tissue>
    </source>
</reference>
<accession>A0ABD1C5L6</accession>
<dbReference type="Proteomes" id="UP001558713">
    <property type="component" value="Unassembled WGS sequence"/>
</dbReference>
<proteinExistence type="predicted"/>
<dbReference type="Gene3D" id="2.30.30.100">
    <property type="match status" value="1"/>
</dbReference>
<evidence type="ECO:0000256" key="1">
    <source>
        <dbReference type="SAM" id="MobiDB-lite"/>
    </source>
</evidence>
<dbReference type="PANTHER" id="PTHR13586:SF23">
    <property type="entry name" value="DECAPPING 5-LIKE PROTEIN-RELATED"/>
    <property type="match status" value="1"/>
</dbReference>
<organism evidence="3 4">
    <name type="scientific">Cardamine amara subsp. amara</name>
    <dbReference type="NCBI Taxonomy" id="228776"/>
    <lineage>
        <taxon>Eukaryota</taxon>
        <taxon>Viridiplantae</taxon>
        <taxon>Streptophyta</taxon>
        <taxon>Embryophyta</taxon>
        <taxon>Tracheophyta</taxon>
        <taxon>Spermatophyta</taxon>
        <taxon>Magnoliopsida</taxon>
        <taxon>eudicotyledons</taxon>
        <taxon>Gunneridae</taxon>
        <taxon>Pentapetalae</taxon>
        <taxon>rosids</taxon>
        <taxon>malvids</taxon>
        <taxon>Brassicales</taxon>
        <taxon>Brassicaceae</taxon>
        <taxon>Cardamineae</taxon>
        <taxon>Cardamine</taxon>
    </lineage>
</organism>
<evidence type="ECO:0000259" key="2">
    <source>
        <dbReference type="SMART" id="SM01271"/>
    </source>
</evidence>